<evidence type="ECO:0000256" key="3">
    <source>
        <dbReference type="SAM" id="MobiDB-lite"/>
    </source>
</evidence>
<dbReference type="InterPro" id="IPR004601">
    <property type="entry name" value="UvdE"/>
</dbReference>
<keyword evidence="1" id="KW-0227">DNA damage</keyword>
<sequence length="682" mass="76491">MAPKRKRSTIAAAGSEVPLPPPLASTLPSKRRAPSRANSKAAINPDQNAEVLDGPNATRASPDSDVNDDLPLNLATEPSKKKRATKTTKKADSLKAEATPAAAVAEQKAGVPALGDPEADGEEIEDEEELKEALSRPPPVNSDYLPLPWKGRLGYACLNTYLRYSNPPVFSSRTCRIASIIEHRHPLQDPSQPEHATKNRPDKEQPADIARGQKWVEALGLANARDIIKMLRWNDRYGIKFMRLSSEMFPFASHEEYGYKLAPFAADTLAEVGKVVAELGHRVTTHPGQFTQLGSPRKTVVDNAIRDLAYHDEMLSLLKLPPQQDRDAVMILHMGGMFGSKPETLDRFRENYAKLSPSIKNRLVLENDDMTWNVHDLLPICQELNIPMVLDFHHHNIIFDSEKIREGTKDIMELYPVIRETWTKKDITQKMHYSEQTPPAITRTQRRKHNPRPATLPPCANDMDLMIEAKDKEQAVFELMRTFKLPGFDKISDMIPHVRKDDNKPVVRAKAKTPKKKKTKVKDEELDDTMEDVTQDVEMKEQEVIADEEVGMGGPEGRVYWPPGMEEWLRPKKRVVKPKDDTKKTPKTKGKTEQVAPARVLPMEDDKKVGKKTSTKKTASAKKKSEAPVPTPSVSDDESSGLSDLDEDQMSDPVVTRKPVPARVSRRGGKVSYTEPEHSEME</sequence>
<evidence type="ECO:0000256" key="1">
    <source>
        <dbReference type="ARBA" id="ARBA00022763"/>
    </source>
</evidence>
<keyword evidence="4" id="KW-0540">Nuclease</keyword>
<keyword evidence="5" id="KW-1185">Reference proteome</keyword>
<keyword evidence="4" id="KW-0255">Endonuclease</keyword>
<evidence type="ECO:0000313" key="4">
    <source>
        <dbReference type="EMBL" id="QDS73671.1"/>
    </source>
</evidence>
<feature type="compositionally biased region" description="Acidic residues" evidence="3">
    <location>
        <begin position="117"/>
        <end position="130"/>
    </location>
</feature>
<dbReference type="PANTHER" id="PTHR31290:SF5">
    <property type="entry name" value="UV-DAMAGE ENDONUCLEASE"/>
    <property type="match status" value="1"/>
</dbReference>
<dbReference type="NCBIfam" id="TIGR00629">
    <property type="entry name" value="uvde"/>
    <property type="match status" value="1"/>
</dbReference>
<dbReference type="EMBL" id="CP042194">
    <property type="protein sequence ID" value="QDS73671.1"/>
    <property type="molecule type" value="Genomic_DNA"/>
</dbReference>
<proteinExistence type="predicted"/>
<feature type="region of interest" description="Disordered" evidence="3">
    <location>
        <begin position="503"/>
        <end position="527"/>
    </location>
</feature>
<dbReference type="GO" id="GO:0005739">
    <property type="term" value="C:mitochondrion"/>
    <property type="evidence" value="ECO:0007669"/>
    <property type="project" value="TreeGrafter"/>
</dbReference>
<evidence type="ECO:0000256" key="2">
    <source>
        <dbReference type="ARBA" id="ARBA00023204"/>
    </source>
</evidence>
<accession>A0A517LDF2</accession>
<dbReference type="Gene3D" id="3.20.20.150">
    <property type="entry name" value="Divalent-metal-dependent TIM barrel enzymes"/>
    <property type="match status" value="1"/>
</dbReference>
<protein>
    <submittedName>
        <fullName evidence="4">UV-damage endonuclease</fullName>
    </submittedName>
</protein>
<dbReference type="PANTHER" id="PTHR31290">
    <property type="entry name" value="UV-DAMAGE ENDONUCLEASE"/>
    <property type="match status" value="1"/>
</dbReference>
<dbReference type="GO" id="GO:0005634">
    <property type="term" value="C:nucleus"/>
    <property type="evidence" value="ECO:0007669"/>
    <property type="project" value="TreeGrafter"/>
</dbReference>
<dbReference type="GO" id="GO:0006289">
    <property type="term" value="P:nucleotide-excision repair"/>
    <property type="evidence" value="ECO:0007669"/>
    <property type="project" value="InterPro"/>
</dbReference>
<feature type="compositionally biased region" description="Basic residues" evidence="3">
    <location>
        <begin position="507"/>
        <end position="520"/>
    </location>
</feature>
<dbReference type="GO" id="GO:0043504">
    <property type="term" value="P:mitochondrial DNA repair"/>
    <property type="evidence" value="ECO:0007669"/>
    <property type="project" value="TreeGrafter"/>
</dbReference>
<feature type="compositionally biased region" description="Low complexity" evidence="3">
    <location>
        <begin position="96"/>
        <end position="109"/>
    </location>
</feature>
<evidence type="ECO:0000313" key="5">
    <source>
        <dbReference type="Proteomes" id="UP000316270"/>
    </source>
</evidence>
<dbReference type="AlphaFoldDB" id="A0A517LDF2"/>
<dbReference type="STRING" id="50376.A0A517LDF2"/>
<reference evidence="4 5" key="1">
    <citation type="submission" date="2019-07" db="EMBL/GenBank/DDBJ databases">
        <title>Finished genome of Venturia effusa.</title>
        <authorList>
            <person name="Young C.A."/>
            <person name="Cox M.P."/>
            <person name="Ganley A.R.D."/>
            <person name="David W.J."/>
        </authorList>
    </citation>
    <scope>NUCLEOTIDE SEQUENCE [LARGE SCALE GENOMIC DNA]</scope>
    <source>
        <strain evidence="5">albino</strain>
    </source>
</reference>
<dbReference type="GO" id="GO:0009411">
    <property type="term" value="P:response to UV"/>
    <property type="evidence" value="ECO:0007669"/>
    <property type="project" value="InterPro"/>
</dbReference>
<feature type="compositionally biased region" description="Basic residues" evidence="3">
    <location>
        <begin position="609"/>
        <end position="622"/>
    </location>
</feature>
<dbReference type="FunFam" id="3.20.20.150:FF:000012">
    <property type="entry name" value="Related to UV-endonuclease UVE-1"/>
    <property type="match status" value="1"/>
</dbReference>
<dbReference type="OrthoDB" id="541883at2759"/>
<feature type="compositionally biased region" description="Basic and acidic residues" evidence="3">
    <location>
        <begin position="195"/>
        <end position="206"/>
    </location>
</feature>
<gene>
    <name evidence="4" type="primary">MUS18</name>
    <name evidence="4" type="ORF">FKW77_002744</name>
</gene>
<feature type="region of interest" description="Disordered" evidence="3">
    <location>
        <begin position="552"/>
        <end position="682"/>
    </location>
</feature>
<feature type="compositionally biased region" description="Acidic residues" evidence="3">
    <location>
        <begin position="635"/>
        <end position="650"/>
    </location>
</feature>
<dbReference type="GO" id="GO:0004519">
    <property type="term" value="F:endonuclease activity"/>
    <property type="evidence" value="ECO:0007669"/>
    <property type="project" value="UniProtKB-KW"/>
</dbReference>
<dbReference type="Pfam" id="PF03851">
    <property type="entry name" value="UvdE"/>
    <property type="match status" value="1"/>
</dbReference>
<keyword evidence="4" id="KW-0378">Hydrolase</keyword>
<name>A0A517LDF2_9PEZI</name>
<organism evidence="4 5">
    <name type="scientific">Venturia effusa</name>
    <dbReference type="NCBI Taxonomy" id="50376"/>
    <lineage>
        <taxon>Eukaryota</taxon>
        <taxon>Fungi</taxon>
        <taxon>Dikarya</taxon>
        <taxon>Ascomycota</taxon>
        <taxon>Pezizomycotina</taxon>
        <taxon>Dothideomycetes</taxon>
        <taxon>Pleosporomycetidae</taxon>
        <taxon>Venturiales</taxon>
        <taxon>Venturiaceae</taxon>
        <taxon>Venturia</taxon>
    </lineage>
</organism>
<feature type="region of interest" description="Disordered" evidence="3">
    <location>
        <begin position="1"/>
        <end position="137"/>
    </location>
</feature>
<keyword evidence="2" id="KW-0234">DNA repair</keyword>
<feature type="region of interest" description="Disordered" evidence="3">
    <location>
        <begin position="183"/>
        <end position="206"/>
    </location>
</feature>
<dbReference type="Proteomes" id="UP000316270">
    <property type="component" value="Chromosome 10"/>
</dbReference>